<keyword evidence="2" id="KW-1185">Reference proteome</keyword>
<reference evidence="1 2" key="1">
    <citation type="journal article" date="2023" name="Hortic Res">
        <title>Pangenome of water caltrop reveals structural variations and asymmetric subgenome divergence after allopolyploidization.</title>
        <authorList>
            <person name="Zhang X."/>
            <person name="Chen Y."/>
            <person name="Wang L."/>
            <person name="Yuan Y."/>
            <person name="Fang M."/>
            <person name="Shi L."/>
            <person name="Lu R."/>
            <person name="Comes H.P."/>
            <person name="Ma Y."/>
            <person name="Chen Y."/>
            <person name="Huang G."/>
            <person name="Zhou Y."/>
            <person name="Zheng Z."/>
            <person name="Qiu Y."/>
        </authorList>
    </citation>
    <scope>NUCLEOTIDE SEQUENCE [LARGE SCALE GENOMIC DNA]</scope>
    <source>
        <tissue evidence="1">Roots</tissue>
    </source>
</reference>
<sequence>MKLNPLSYSCSTSKPPLLGFTRLLSLPNYPISPKFPSRRNLSHSPILFRIPSSIVHLGQPRARVDEKEEAFADSLELEEEDLSGSSTVYRNTLRLVECSMFSATAGLIYFLSNSLSIEVRDYSNWYCGLLSIFIGCFLSRGIRVTHSRSLLKAVLGLTFD</sequence>
<organism evidence="1 2">
    <name type="scientific">Trapa incisa</name>
    <dbReference type="NCBI Taxonomy" id="236973"/>
    <lineage>
        <taxon>Eukaryota</taxon>
        <taxon>Viridiplantae</taxon>
        <taxon>Streptophyta</taxon>
        <taxon>Embryophyta</taxon>
        <taxon>Tracheophyta</taxon>
        <taxon>Spermatophyta</taxon>
        <taxon>Magnoliopsida</taxon>
        <taxon>eudicotyledons</taxon>
        <taxon>Gunneridae</taxon>
        <taxon>Pentapetalae</taxon>
        <taxon>rosids</taxon>
        <taxon>malvids</taxon>
        <taxon>Myrtales</taxon>
        <taxon>Lythraceae</taxon>
        <taxon>Trapa</taxon>
    </lineage>
</organism>
<dbReference type="PANTHER" id="PTHR37185">
    <property type="entry name" value="MEMBRANE PROTEIN"/>
    <property type="match status" value="1"/>
</dbReference>
<dbReference type="EMBL" id="JAXIOK010000001">
    <property type="protein sequence ID" value="KAK4779902.1"/>
    <property type="molecule type" value="Genomic_DNA"/>
</dbReference>
<protein>
    <submittedName>
        <fullName evidence="1">Uncharacterized protein</fullName>
    </submittedName>
</protein>
<proteinExistence type="predicted"/>
<evidence type="ECO:0000313" key="2">
    <source>
        <dbReference type="Proteomes" id="UP001345219"/>
    </source>
</evidence>
<dbReference type="AlphaFoldDB" id="A0AAN7LGG9"/>
<dbReference type="Proteomes" id="UP001345219">
    <property type="component" value="Chromosome 13"/>
</dbReference>
<dbReference type="PANTHER" id="PTHR37185:SF3">
    <property type="entry name" value="MEMBRANE PROTEIN"/>
    <property type="match status" value="1"/>
</dbReference>
<comment type="caution">
    <text evidence="1">The sequence shown here is derived from an EMBL/GenBank/DDBJ whole genome shotgun (WGS) entry which is preliminary data.</text>
</comment>
<evidence type="ECO:0000313" key="1">
    <source>
        <dbReference type="EMBL" id="KAK4779902.1"/>
    </source>
</evidence>
<accession>A0AAN7LGG9</accession>
<name>A0AAN7LGG9_9MYRT</name>
<gene>
    <name evidence="1" type="ORF">SAY87_016008</name>
</gene>